<dbReference type="Proteomes" id="UP000215914">
    <property type="component" value="Unassembled WGS sequence"/>
</dbReference>
<organism evidence="1 2">
    <name type="scientific">Helianthus annuus</name>
    <name type="common">Common sunflower</name>
    <dbReference type="NCBI Taxonomy" id="4232"/>
    <lineage>
        <taxon>Eukaryota</taxon>
        <taxon>Viridiplantae</taxon>
        <taxon>Streptophyta</taxon>
        <taxon>Embryophyta</taxon>
        <taxon>Tracheophyta</taxon>
        <taxon>Spermatophyta</taxon>
        <taxon>Magnoliopsida</taxon>
        <taxon>eudicotyledons</taxon>
        <taxon>Gunneridae</taxon>
        <taxon>Pentapetalae</taxon>
        <taxon>asterids</taxon>
        <taxon>campanulids</taxon>
        <taxon>Asterales</taxon>
        <taxon>Asteraceae</taxon>
        <taxon>Asteroideae</taxon>
        <taxon>Heliantheae alliance</taxon>
        <taxon>Heliantheae</taxon>
        <taxon>Helianthus</taxon>
    </lineage>
</organism>
<comment type="caution">
    <text evidence="1">The sequence shown here is derived from an EMBL/GenBank/DDBJ whole genome shotgun (WGS) entry which is preliminary data.</text>
</comment>
<dbReference type="EMBL" id="MNCJ02000329">
    <property type="protein sequence ID" value="KAF5767622.1"/>
    <property type="molecule type" value="Genomic_DNA"/>
</dbReference>
<evidence type="ECO:0000313" key="2">
    <source>
        <dbReference type="Proteomes" id="UP000215914"/>
    </source>
</evidence>
<evidence type="ECO:0000313" key="1">
    <source>
        <dbReference type="EMBL" id="KAF5767622.1"/>
    </source>
</evidence>
<dbReference type="AlphaFoldDB" id="A0A9K3H4X2"/>
<sequence length="68" mass="7456">MYAPHAPKMWRSSNTIGRGPVVSESPMPGESMCLQCVAIPSTPNVRQLCNDLHVLILLDGWSCLSFIV</sequence>
<proteinExistence type="predicted"/>
<name>A0A9K3H4X2_HELAN</name>
<accession>A0A9K3H4X2</accession>
<keyword evidence="2" id="KW-1185">Reference proteome</keyword>
<gene>
    <name evidence="1" type="ORF">HanXRQr2_Chr14g0626531</name>
</gene>
<reference evidence="1" key="2">
    <citation type="submission" date="2020-06" db="EMBL/GenBank/DDBJ databases">
        <title>Helianthus annuus Genome sequencing and assembly Release 2.</title>
        <authorList>
            <person name="Gouzy J."/>
            <person name="Langlade N."/>
            <person name="Munos S."/>
        </authorList>
    </citation>
    <scope>NUCLEOTIDE SEQUENCE</scope>
    <source>
        <tissue evidence="1">Leaves</tissue>
    </source>
</reference>
<protein>
    <submittedName>
        <fullName evidence="1">Uncharacterized protein</fullName>
    </submittedName>
</protein>
<dbReference type="Gramene" id="mRNA:HanXRQr2_Chr14g0626531">
    <property type="protein sequence ID" value="mRNA:HanXRQr2_Chr14g0626531"/>
    <property type="gene ID" value="HanXRQr2_Chr14g0626531"/>
</dbReference>
<reference evidence="1" key="1">
    <citation type="journal article" date="2017" name="Nature">
        <title>The sunflower genome provides insights into oil metabolism, flowering and Asterid evolution.</title>
        <authorList>
            <person name="Badouin H."/>
            <person name="Gouzy J."/>
            <person name="Grassa C.J."/>
            <person name="Murat F."/>
            <person name="Staton S.E."/>
            <person name="Cottret L."/>
            <person name="Lelandais-Briere C."/>
            <person name="Owens G.L."/>
            <person name="Carrere S."/>
            <person name="Mayjonade B."/>
            <person name="Legrand L."/>
            <person name="Gill N."/>
            <person name="Kane N.C."/>
            <person name="Bowers J.E."/>
            <person name="Hubner S."/>
            <person name="Bellec A."/>
            <person name="Berard A."/>
            <person name="Berges H."/>
            <person name="Blanchet N."/>
            <person name="Boniface M.C."/>
            <person name="Brunel D."/>
            <person name="Catrice O."/>
            <person name="Chaidir N."/>
            <person name="Claudel C."/>
            <person name="Donnadieu C."/>
            <person name="Faraut T."/>
            <person name="Fievet G."/>
            <person name="Helmstetter N."/>
            <person name="King M."/>
            <person name="Knapp S.J."/>
            <person name="Lai Z."/>
            <person name="Le Paslier M.C."/>
            <person name="Lippi Y."/>
            <person name="Lorenzon L."/>
            <person name="Mandel J.R."/>
            <person name="Marage G."/>
            <person name="Marchand G."/>
            <person name="Marquand E."/>
            <person name="Bret-Mestries E."/>
            <person name="Morien E."/>
            <person name="Nambeesan S."/>
            <person name="Nguyen T."/>
            <person name="Pegot-Espagnet P."/>
            <person name="Pouilly N."/>
            <person name="Raftis F."/>
            <person name="Sallet E."/>
            <person name="Schiex T."/>
            <person name="Thomas J."/>
            <person name="Vandecasteele C."/>
            <person name="Vares D."/>
            <person name="Vear F."/>
            <person name="Vautrin S."/>
            <person name="Crespi M."/>
            <person name="Mangin B."/>
            <person name="Burke J.M."/>
            <person name="Salse J."/>
            <person name="Munos S."/>
            <person name="Vincourt P."/>
            <person name="Rieseberg L.H."/>
            <person name="Langlade N.B."/>
        </authorList>
    </citation>
    <scope>NUCLEOTIDE SEQUENCE</scope>
    <source>
        <tissue evidence="1">Leaves</tissue>
    </source>
</reference>